<dbReference type="NCBIfam" id="TIGR02937">
    <property type="entry name" value="sigma70-ECF"/>
    <property type="match status" value="1"/>
</dbReference>
<dbReference type="Pfam" id="PF04542">
    <property type="entry name" value="Sigma70_r2"/>
    <property type="match status" value="1"/>
</dbReference>
<feature type="domain" description="HTH cro/C1-type" evidence="6">
    <location>
        <begin position="127"/>
        <end position="147"/>
    </location>
</feature>
<name>A0ABW3BYJ7_SPHXN</name>
<dbReference type="Gene3D" id="1.10.10.10">
    <property type="entry name" value="Winged helix-like DNA-binding domain superfamily/Winged helix DNA-binding domain"/>
    <property type="match status" value="1"/>
</dbReference>
<dbReference type="InterPro" id="IPR013249">
    <property type="entry name" value="RNA_pol_sigma70_r4_t2"/>
</dbReference>
<evidence type="ECO:0000313" key="7">
    <source>
        <dbReference type="EMBL" id="MFD0847310.1"/>
    </source>
</evidence>
<dbReference type="InterPro" id="IPR001387">
    <property type="entry name" value="Cro/C1-type_HTH"/>
</dbReference>
<dbReference type="InterPro" id="IPR013324">
    <property type="entry name" value="RNA_pol_sigma_r3/r4-like"/>
</dbReference>
<dbReference type="SUPFAM" id="SSF88946">
    <property type="entry name" value="Sigma2 domain of RNA polymerase sigma factors"/>
    <property type="match status" value="1"/>
</dbReference>
<evidence type="ECO:0000313" key="8">
    <source>
        <dbReference type="Proteomes" id="UP001597124"/>
    </source>
</evidence>
<dbReference type="EMBL" id="JBHTIK010000002">
    <property type="protein sequence ID" value="MFD0847310.1"/>
    <property type="molecule type" value="Genomic_DNA"/>
</dbReference>
<organism evidence="7 8">
    <name type="scientific">Sphingosinicella xenopeptidilytica</name>
    <dbReference type="NCBI Taxonomy" id="364098"/>
    <lineage>
        <taxon>Bacteria</taxon>
        <taxon>Pseudomonadati</taxon>
        <taxon>Pseudomonadota</taxon>
        <taxon>Alphaproteobacteria</taxon>
        <taxon>Sphingomonadales</taxon>
        <taxon>Sphingosinicellaceae</taxon>
        <taxon>Sphingosinicella</taxon>
    </lineage>
</organism>
<evidence type="ECO:0000256" key="1">
    <source>
        <dbReference type="ARBA" id="ARBA00010641"/>
    </source>
</evidence>
<dbReference type="PANTHER" id="PTHR43133:SF8">
    <property type="entry name" value="RNA POLYMERASE SIGMA FACTOR HI_1459-RELATED"/>
    <property type="match status" value="1"/>
</dbReference>
<evidence type="ECO:0000256" key="2">
    <source>
        <dbReference type="ARBA" id="ARBA00023015"/>
    </source>
</evidence>
<proteinExistence type="inferred from homology"/>
<dbReference type="Pfam" id="PF08281">
    <property type="entry name" value="Sigma70_r4_2"/>
    <property type="match status" value="1"/>
</dbReference>
<accession>A0ABW3BYJ7</accession>
<dbReference type="InterPro" id="IPR013325">
    <property type="entry name" value="RNA_pol_sigma_r2"/>
</dbReference>
<protein>
    <submittedName>
        <fullName evidence="7">RNA polymerase sigma factor</fullName>
    </submittedName>
</protein>
<dbReference type="InterPro" id="IPR036388">
    <property type="entry name" value="WH-like_DNA-bd_sf"/>
</dbReference>
<evidence type="ECO:0000256" key="3">
    <source>
        <dbReference type="ARBA" id="ARBA00023082"/>
    </source>
</evidence>
<keyword evidence="2" id="KW-0805">Transcription regulation</keyword>
<gene>
    <name evidence="7" type="ORF">ACFQ00_03160</name>
</gene>
<keyword evidence="5" id="KW-0804">Transcription</keyword>
<dbReference type="Proteomes" id="UP001597124">
    <property type="component" value="Unassembled WGS sequence"/>
</dbReference>
<comment type="caution">
    <text evidence="7">The sequence shown here is derived from an EMBL/GenBank/DDBJ whole genome shotgun (WGS) entry which is preliminary data.</text>
</comment>
<dbReference type="InterPro" id="IPR014284">
    <property type="entry name" value="RNA_pol_sigma-70_dom"/>
</dbReference>
<keyword evidence="8" id="KW-1185">Reference proteome</keyword>
<dbReference type="RefSeq" id="WP_381486096.1">
    <property type="nucleotide sequence ID" value="NZ_JBHTIK010000002.1"/>
</dbReference>
<dbReference type="InterPro" id="IPR007627">
    <property type="entry name" value="RNA_pol_sigma70_r2"/>
</dbReference>
<reference evidence="8" key="1">
    <citation type="journal article" date="2019" name="Int. J. Syst. Evol. Microbiol.">
        <title>The Global Catalogue of Microorganisms (GCM) 10K type strain sequencing project: providing services to taxonomists for standard genome sequencing and annotation.</title>
        <authorList>
            <consortium name="The Broad Institute Genomics Platform"/>
            <consortium name="The Broad Institute Genome Sequencing Center for Infectious Disease"/>
            <person name="Wu L."/>
            <person name="Ma J."/>
        </authorList>
    </citation>
    <scope>NUCLEOTIDE SEQUENCE [LARGE SCALE GENOMIC DNA]</scope>
    <source>
        <strain evidence="8">CCUG 52537</strain>
    </source>
</reference>
<evidence type="ECO:0000259" key="6">
    <source>
        <dbReference type="PROSITE" id="PS50943"/>
    </source>
</evidence>
<dbReference type="Gene3D" id="1.10.1740.10">
    <property type="match status" value="1"/>
</dbReference>
<evidence type="ECO:0000256" key="5">
    <source>
        <dbReference type="ARBA" id="ARBA00023163"/>
    </source>
</evidence>
<dbReference type="PROSITE" id="PS50943">
    <property type="entry name" value="HTH_CROC1"/>
    <property type="match status" value="1"/>
</dbReference>
<dbReference type="SUPFAM" id="SSF88659">
    <property type="entry name" value="Sigma3 and sigma4 domains of RNA polymerase sigma factors"/>
    <property type="match status" value="1"/>
</dbReference>
<comment type="similarity">
    <text evidence="1">Belongs to the sigma-70 factor family. ECF subfamily.</text>
</comment>
<dbReference type="CDD" id="cd06171">
    <property type="entry name" value="Sigma70_r4"/>
    <property type="match status" value="1"/>
</dbReference>
<dbReference type="InterPro" id="IPR039425">
    <property type="entry name" value="RNA_pol_sigma-70-like"/>
</dbReference>
<keyword evidence="3" id="KW-0731">Sigma factor</keyword>
<sequence length="190" mass="21671">MEDDRKVLDRWFAEEILPLEPLLMGFLRRNWRRYEDLTDLRQDIYLKTYEAARSARPIYPRAFLLTVARNHLINLAKRAKIIAFDEVADLEAISIDTVTPEQSAVARDDLRRLQEGLANLPKRCREVIELRKVQGLSQREVADAMGVGLDTVQRQTTLGIRALADFMLGGSGKLQRSATTTTRYKTGGQP</sequence>
<evidence type="ECO:0000256" key="4">
    <source>
        <dbReference type="ARBA" id="ARBA00023125"/>
    </source>
</evidence>
<dbReference type="PANTHER" id="PTHR43133">
    <property type="entry name" value="RNA POLYMERASE ECF-TYPE SIGMA FACTO"/>
    <property type="match status" value="1"/>
</dbReference>
<keyword evidence="4" id="KW-0238">DNA-binding</keyword>